<dbReference type="EMBL" id="BKCJ011791869">
    <property type="protein sequence ID" value="GFD53244.1"/>
    <property type="molecule type" value="Genomic_DNA"/>
</dbReference>
<sequence length="66" mass="7463">ATPSTIVDSELKSKDKGKCILVEEPKPLKKQAQIEQDEVCVIELEAELNKNINWNDVIEQVKEKGK</sequence>
<name>A0A699X971_TANCI</name>
<evidence type="ECO:0000313" key="1">
    <source>
        <dbReference type="EMBL" id="GFD53244.1"/>
    </source>
</evidence>
<dbReference type="AlphaFoldDB" id="A0A699X971"/>
<comment type="caution">
    <text evidence="1">The sequence shown here is derived from an EMBL/GenBank/DDBJ whole genome shotgun (WGS) entry which is preliminary data.</text>
</comment>
<organism evidence="1">
    <name type="scientific">Tanacetum cinerariifolium</name>
    <name type="common">Dalmatian daisy</name>
    <name type="synonym">Chrysanthemum cinerariifolium</name>
    <dbReference type="NCBI Taxonomy" id="118510"/>
    <lineage>
        <taxon>Eukaryota</taxon>
        <taxon>Viridiplantae</taxon>
        <taxon>Streptophyta</taxon>
        <taxon>Embryophyta</taxon>
        <taxon>Tracheophyta</taxon>
        <taxon>Spermatophyta</taxon>
        <taxon>Magnoliopsida</taxon>
        <taxon>eudicotyledons</taxon>
        <taxon>Gunneridae</taxon>
        <taxon>Pentapetalae</taxon>
        <taxon>asterids</taxon>
        <taxon>campanulids</taxon>
        <taxon>Asterales</taxon>
        <taxon>Asteraceae</taxon>
        <taxon>Asteroideae</taxon>
        <taxon>Anthemideae</taxon>
        <taxon>Anthemidinae</taxon>
        <taxon>Tanacetum</taxon>
    </lineage>
</organism>
<protein>
    <submittedName>
        <fullName evidence="1">Uncharacterized protein</fullName>
    </submittedName>
</protein>
<proteinExistence type="predicted"/>
<gene>
    <name evidence="1" type="ORF">Tci_925213</name>
</gene>
<accession>A0A699X971</accession>
<reference evidence="1" key="1">
    <citation type="journal article" date="2019" name="Sci. Rep.">
        <title>Draft genome of Tanacetum cinerariifolium, the natural source of mosquito coil.</title>
        <authorList>
            <person name="Yamashiro T."/>
            <person name="Shiraishi A."/>
            <person name="Satake H."/>
            <person name="Nakayama K."/>
        </authorList>
    </citation>
    <scope>NUCLEOTIDE SEQUENCE</scope>
</reference>
<feature type="non-terminal residue" evidence="1">
    <location>
        <position position="1"/>
    </location>
</feature>